<keyword evidence="3" id="KW-1185">Reference proteome</keyword>
<reference evidence="2" key="1">
    <citation type="submission" date="2021-10" db="EMBL/GenBank/DDBJ databases">
        <title>Tropical sea cucumber genome reveals ecological adaptation and Cuvierian tubules defense mechanism.</title>
        <authorList>
            <person name="Chen T."/>
        </authorList>
    </citation>
    <scope>NUCLEOTIDE SEQUENCE</scope>
    <source>
        <strain evidence="2">Nanhai2018</strain>
        <tissue evidence="2">Muscle</tissue>
    </source>
</reference>
<dbReference type="Proteomes" id="UP001152320">
    <property type="component" value="Chromosome 1"/>
</dbReference>
<feature type="domain" description="NACHT" evidence="1">
    <location>
        <begin position="5"/>
        <end position="87"/>
    </location>
</feature>
<organism evidence="2 3">
    <name type="scientific">Holothuria leucospilota</name>
    <name type="common">Black long sea cucumber</name>
    <name type="synonym">Mertensiothuria leucospilota</name>
    <dbReference type="NCBI Taxonomy" id="206669"/>
    <lineage>
        <taxon>Eukaryota</taxon>
        <taxon>Metazoa</taxon>
        <taxon>Echinodermata</taxon>
        <taxon>Eleutherozoa</taxon>
        <taxon>Echinozoa</taxon>
        <taxon>Holothuroidea</taxon>
        <taxon>Aspidochirotacea</taxon>
        <taxon>Aspidochirotida</taxon>
        <taxon>Holothuriidae</taxon>
        <taxon>Holothuria</taxon>
    </lineage>
</organism>
<dbReference type="OrthoDB" id="120976at2759"/>
<comment type="caution">
    <text evidence="2">The sequence shown here is derived from an EMBL/GenBank/DDBJ whole genome shotgun (WGS) entry which is preliminary data.</text>
</comment>
<dbReference type="EMBL" id="JAIZAY010000001">
    <property type="protein sequence ID" value="KAJ8049582.1"/>
    <property type="molecule type" value="Genomic_DNA"/>
</dbReference>
<proteinExistence type="predicted"/>
<dbReference type="InterPro" id="IPR027417">
    <property type="entry name" value="P-loop_NTPase"/>
</dbReference>
<evidence type="ECO:0000313" key="2">
    <source>
        <dbReference type="EMBL" id="KAJ8049582.1"/>
    </source>
</evidence>
<protein>
    <submittedName>
        <fullName evidence="2">NACHT, LRR and PYD domains-containing protein 1b allele 2</fullName>
    </submittedName>
</protein>
<dbReference type="Pfam" id="PF05729">
    <property type="entry name" value="NACHT"/>
    <property type="match status" value="1"/>
</dbReference>
<dbReference type="AlphaFoldDB" id="A0A9Q1CQ95"/>
<dbReference type="InterPro" id="IPR007111">
    <property type="entry name" value="NACHT_NTPase"/>
</dbReference>
<name>A0A9Q1CQ95_HOLLE</name>
<dbReference type="PANTHER" id="PTHR46312">
    <property type="entry name" value="NACHT DOMAIN-CONTAINING PROTEIN"/>
    <property type="match status" value="1"/>
</dbReference>
<dbReference type="PANTHER" id="PTHR46312:SF2">
    <property type="entry name" value="NUCLEOTIDE-BINDING OLIGOMERIZATION DOMAIN-CONTAINING PROTEIN 2-LIKE"/>
    <property type="match status" value="1"/>
</dbReference>
<accession>A0A9Q1CQ95</accession>
<evidence type="ECO:0000313" key="3">
    <source>
        <dbReference type="Proteomes" id="UP001152320"/>
    </source>
</evidence>
<dbReference type="Gene3D" id="3.40.50.300">
    <property type="entry name" value="P-loop containing nucleotide triphosphate hydrolases"/>
    <property type="match status" value="1"/>
</dbReference>
<gene>
    <name evidence="2" type="ORF">HOLleu_02377</name>
</gene>
<sequence>MKKDIKHILNECNKVLIILDGFDEYPDRDSDATSDVKSIIKRDMFQEFDVVLTTRTACLPKETAPQTQRIRLTGFDDNARDEYIRKAVVGNDEGAVKAIKWQLLENPVLADLCQVPLFFVMFAHMSHESKHLEKFKSVTSFFSYMIKCFHHHLQNKMKGENVRGFESFQEDHSELDKVAFEGLCQENQQLVWGKDELCERLGEDFYHQYVSLGIIVEENVLEMEPSYTSMVASNLIQEKTEVRFYHKLFCEWYAAHYVSSYAGRRNIRFMGNDGRLVKLYHRVLGKKDISDILKDLDPFDLQYVFRFACGLNPNASSKIIEYLKNTENAHHFAILCILEKEGKIDSILHSVRDLCSSTVEIRDDHTLLLKRSTIQLLDVATNNGISISRVYLYNCYSTVDLRGGNHLQLKSNLSIPVLTALNKLDIWEQGKEITSEEFTGILQYSSKCLALKQLV</sequence>
<evidence type="ECO:0000259" key="1">
    <source>
        <dbReference type="Pfam" id="PF05729"/>
    </source>
</evidence>